<protein>
    <submittedName>
        <fullName evidence="3">DMSO/TMAO reductase YedYZ molybdopterin-dependent catalytic subunit</fullName>
    </submittedName>
</protein>
<keyword evidence="1" id="KW-0472">Membrane</keyword>
<accession>A0A7W3PLN2</accession>
<keyword evidence="1" id="KW-1133">Transmembrane helix</keyword>
<dbReference type="CDD" id="cd00321">
    <property type="entry name" value="SO_family_Moco"/>
    <property type="match status" value="1"/>
</dbReference>
<dbReference type="SUPFAM" id="SSF56524">
    <property type="entry name" value="Oxidoreductase molybdopterin-binding domain"/>
    <property type="match status" value="1"/>
</dbReference>
<dbReference type="InterPro" id="IPR008335">
    <property type="entry name" value="Mopterin_OxRdtase_euk"/>
</dbReference>
<evidence type="ECO:0000313" key="3">
    <source>
        <dbReference type="EMBL" id="MBA8816029.1"/>
    </source>
</evidence>
<evidence type="ECO:0000259" key="2">
    <source>
        <dbReference type="Pfam" id="PF00174"/>
    </source>
</evidence>
<organism evidence="3 4">
    <name type="scientific">Microbacterium halimionae</name>
    <dbReference type="NCBI Taxonomy" id="1526413"/>
    <lineage>
        <taxon>Bacteria</taxon>
        <taxon>Bacillati</taxon>
        <taxon>Actinomycetota</taxon>
        <taxon>Actinomycetes</taxon>
        <taxon>Micrococcales</taxon>
        <taxon>Microbacteriaceae</taxon>
        <taxon>Microbacterium</taxon>
    </lineage>
</organism>
<dbReference type="RefSeq" id="WP_310734814.1">
    <property type="nucleotide sequence ID" value="NZ_JAAOZB010000002.1"/>
</dbReference>
<feature type="transmembrane region" description="Helical" evidence="1">
    <location>
        <begin position="57"/>
        <end position="78"/>
    </location>
</feature>
<evidence type="ECO:0000313" key="4">
    <source>
        <dbReference type="Proteomes" id="UP000526083"/>
    </source>
</evidence>
<proteinExistence type="predicted"/>
<dbReference type="PRINTS" id="PR00407">
    <property type="entry name" value="EUMOPTERIN"/>
</dbReference>
<sequence>MDCEILVSGVPLTVKSVFAVIMHQSVTDRLSARAEAFVRTSGMRVNTPGRRTRTTVVLGRVLGILMLVCFSTGLYSHVLQNPPEWFPLSPQPAQLYRFTQGTHVLAGLALVPVLLGKLWSVFPRLFVWPPVTGVLSFLERLAVAVLVSTALLEVALGVMNIAQWYIFPFSFRRVHFALAWILIGSIALHVAIKLPAIVSFWRRPSVDSHTTTDAPASGDTSSHAEAVSRRGALIAVGTAAGLIVATTAGQTFAPLRSIAFLAPRRPYTGPQSLPVNRTAAEAGVLDSARSPSWRLTITGATKSIELSREDLLSMNQTTVELPIACVEGWSQQATWRGVRLKDLLELVDERNVDVRLESLQVRGAFATTTMQAAYVADPTTLAALFLGDEPLDIDHGYPLRVIAPGRPGVLQTKWLSRIEVIR</sequence>
<feature type="domain" description="Oxidoreductase molybdopterin-binding" evidence="2">
    <location>
        <begin position="290"/>
        <end position="421"/>
    </location>
</feature>
<feature type="transmembrane region" description="Helical" evidence="1">
    <location>
        <begin position="141"/>
        <end position="166"/>
    </location>
</feature>
<dbReference type="InterPro" id="IPR000572">
    <property type="entry name" value="OxRdtase_Mopterin-bd_dom"/>
</dbReference>
<dbReference type="InterPro" id="IPR036374">
    <property type="entry name" value="OxRdtase_Mopterin-bd_sf"/>
</dbReference>
<evidence type="ECO:0000256" key="1">
    <source>
        <dbReference type="SAM" id="Phobius"/>
    </source>
</evidence>
<dbReference type="Pfam" id="PF00174">
    <property type="entry name" value="Oxidored_molyb"/>
    <property type="match status" value="1"/>
</dbReference>
<feature type="transmembrane region" description="Helical" evidence="1">
    <location>
        <begin position="178"/>
        <end position="201"/>
    </location>
</feature>
<dbReference type="EMBL" id="JACGWY010000002">
    <property type="protein sequence ID" value="MBA8816029.1"/>
    <property type="molecule type" value="Genomic_DNA"/>
</dbReference>
<reference evidence="3 4" key="1">
    <citation type="submission" date="2020-07" db="EMBL/GenBank/DDBJ databases">
        <title>Sequencing the genomes of 1000 actinobacteria strains.</title>
        <authorList>
            <person name="Klenk H.-P."/>
        </authorList>
    </citation>
    <scope>NUCLEOTIDE SEQUENCE [LARGE SCALE GENOMIC DNA]</scope>
    <source>
        <strain evidence="3 4">DSM 27576</strain>
    </source>
</reference>
<gene>
    <name evidence="3" type="ORF">FHX48_001102</name>
</gene>
<feature type="transmembrane region" description="Helical" evidence="1">
    <location>
        <begin position="98"/>
        <end position="120"/>
    </location>
</feature>
<keyword evidence="1" id="KW-0812">Transmembrane</keyword>
<dbReference type="AlphaFoldDB" id="A0A7W3PLN2"/>
<name>A0A7W3PLN2_9MICO</name>
<dbReference type="PANTHER" id="PTHR43032">
    <property type="entry name" value="PROTEIN-METHIONINE-SULFOXIDE REDUCTASE"/>
    <property type="match status" value="1"/>
</dbReference>
<dbReference type="Proteomes" id="UP000526083">
    <property type="component" value="Unassembled WGS sequence"/>
</dbReference>
<dbReference type="Gene3D" id="3.90.420.10">
    <property type="entry name" value="Oxidoreductase, molybdopterin-binding domain"/>
    <property type="match status" value="1"/>
</dbReference>
<keyword evidence="4" id="KW-1185">Reference proteome</keyword>
<dbReference type="PANTHER" id="PTHR43032:SF2">
    <property type="entry name" value="BLL0505 PROTEIN"/>
    <property type="match status" value="1"/>
</dbReference>
<comment type="caution">
    <text evidence="3">The sequence shown here is derived from an EMBL/GenBank/DDBJ whole genome shotgun (WGS) entry which is preliminary data.</text>
</comment>
<dbReference type="GO" id="GO:0016491">
    <property type="term" value="F:oxidoreductase activity"/>
    <property type="evidence" value="ECO:0007669"/>
    <property type="project" value="InterPro"/>
</dbReference>